<reference evidence="1" key="2">
    <citation type="submission" date="2020-09" db="EMBL/GenBank/DDBJ databases">
        <title>Novel species in genus Aeromicrobium.</title>
        <authorList>
            <person name="Zhang G."/>
        </authorList>
    </citation>
    <scope>NUCLEOTIDE SEQUENCE</scope>
    <source>
        <strain evidence="1">SSW1-57</strain>
    </source>
</reference>
<proteinExistence type="predicted"/>
<reference evidence="2 3" key="1">
    <citation type="submission" date="2020-07" db="EMBL/GenBank/DDBJ databases">
        <title>Sequencing the genomes of 1000 actinobacteria strains.</title>
        <authorList>
            <person name="Klenk H.-P."/>
        </authorList>
    </citation>
    <scope>NUCLEOTIDE SEQUENCE [LARGE SCALE GENOMIC DNA]</scope>
    <source>
        <strain evidence="2 3">DSM 19087</strain>
    </source>
</reference>
<dbReference type="PANTHER" id="PTHR13812:SF19">
    <property type="entry name" value="KETIMINE REDUCTASE MU-CRYSTALLIN"/>
    <property type="match status" value="1"/>
</dbReference>
<evidence type="ECO:0000313" key="2">
    <source>
        <dbReference type="EMBL" id="NYI38696.1"/>
    </source>
</evidence>
<keyword evidence="3" id="KW-1185">Reference proteome</keyword>
<evidence type="ECO:0000313" key="1">
    <source>
        <dbReference type="EMBL" id="MBD1272110.1"/>
    </source>
</evidence>
<dbReference type="EC" id="4.3.1.12" evidence="2"/>
<keyword evidence="2" id="KW-0456">Lyase</keyword>
<dbReference type="EMBL" id="JACBZN010000001">
    <property type="protein sequence ID" value="NYI38696.1"/>
    <property type="molecule type" value="Genomic_DNA"/>
</dbReference>
<dbReference type="InterPro" id="IPR003462">
    <property type="entry name" value="ODC_Mu_crystall"/>
</dbReference>
<dbReference type="InterPro" id="IPR023401">
    <property type="entry name" value="ODC_N"/>
</dbReference>
<dbReference type="Gene3D" id="3.40.50.720">
    <property type="entry name" value="NAD(P)-binding Rossmann-like Domain"/>
    <property type="match status" value="1"/>
</dbReference>
<evidence type="ECO:0000313" key="3">
    <source>
        <dbReference type="Proteomes" id="UP000587211"/>
    </source>
</evidence>
<dbReference type="Gene3D" id="3.30.1780.10">
    <property type="entry name" value="ornithine cyclodeaminase, domain 1"/>
    <property type="match status" value="1"/>
</dbReference>
<dbReference type="Proteomes" id="UP000659061">
    <property type="component" value="Unassembled WGS sequence"/>
</dbReference>
<organism evidence="1 4">
    <name type="scientific">Aeromicrobium tamlense</name>
    <dbReference type="NCBI Taxonomy" id="375541"/>
    <lineage>
        <taxon>Bacteria</taxon>
        <taxon>Bacillati</taxon>
        <taxon>Actinomycetota</taxon>
        <taxon>Actinomycetes</taxon>
        <taxon>Propionibacteriales</taxon>
        <taxon>Nocardioidaceae</taxon>
        <taxon>Aeromicrobium</taxon>
    </lineage>
</organism>
<sequence>MSSVPFLDVANTVRWVRSRGAEAVIAGMTDAVEADFRRWPSFDKTPRVAAHSSEGVIELMPTSDGVAYGFKYVNGHPSNPSYGLQTVTAFGVLAEVSSGYPTFVAEMTVLTALRTAATSAMAARHLARPDSRVMAMIGTGSQAEFQALGMRAALGITSLRVWDVDPAAMEKFVRNAEPLGFEVHVASSAADAVRGADVITTCTADKQRALVLTDDMVAPGVHVNAIGGDCPGKTELDPAILHRADVFVEFEPQTRIEGEIQAVAADHPVTELWQVVTGQATGRRDADAVTVFDSVGFAVEDFAALRYAHESVAGTDLVGWLDLIADPADPKDLFGLVAGADVLSAAH</sequence>
<dbReference type="Proteomes" id="UP000587211">
    <property type="component" value="Unassembled WGS sequence"/>
</dbReference>
<dbReference type="PANTHER" id="PTHR13812">
    <property type="entry name" value="KETIMINE REDUCTASE MU-CRYSTALLIN"/>
    <property type="match status" value="1"/>
</dbReference>
<dbReference type="SUPFAM" id="SSF51735">
    <property type="entry name" value="NAD(P)-binding Rossmann-fold domains"/>
    <property type="match status" value="1"/>
</dbReference>
<dbReference type="Pfam" id="PF02423">
    <property type="entry name" value="OCD_Mu_crystall"/>
    <property type="match status" value="1"/>
</dbReference>
<dbReference type="RefSeq" id="WP_179425655.1">
    <property type="nucleotide sequence ID" value="NZ_BAAAMP010000016.1"/>
</dbReference>
<dbReference type="NCBIfam" id="NF005762">
    <property type="entry name" value="PRK07589.1"/>
    <property type="match status" value="1"/>
</dbReference>
<dbReference type="InterPro" id="IPR036291">
    <property type="entry name" value="NAD(P)-bd_dom_sf"/>
</dbReference>
<dbReference type="GO" id="GO:0008473">
    <property type="term" value="F:ornithine cyclodeaminase activity"/>
    <property type="evidence" value="ECO:0007669"/>
    <property type="project" value="UniProtKB-EC"/>
</dbReference>
<name>A0A8I0FZZ8_9ACTN</name>
<comment type="caution">
    <text evidence="1">The sequence shown here is derived from an EMBL/GenBank/DDBJ whole genome shotgun (WGS) entry which is preliminary data.</text>
</comment>
<protein>
    <submittedName>
        <fullName evidence="1">Ornithine cyclodeaminase</fullName>
        <ecNumber evidence="2">4.3.1.12</ecNumber>
    </submittedName>
</protein>
<dbReference type="AlphaFoldDB" id="A0A8I0FZZ8"/>
<dbReference type="EMBL" id="JACWMT010000004">
    <property type="protein sequence ID" value="MBD1272110.1"/>
    <property type="molecule type" value="Genomic_DNA"/>
</dbReference>
<accession>A0A8I0FZZ8</accession>
<gene>
    <name evidence="2" type="ORF">BJ975_002071</name>
    <name evidence="1" type="ORF">IDH50_17835</name>
</gene>
<evidence type="ECO:0000313" key="4">
    <source>
        <dbReference type="Proteomes" id="UP000659061"/>
    </source>
</evidence>